<dbReference type="Pfam" id="PF03099">
    <property type="entry name" value="BPL_LplA_LipB"/>
    <property type="match status" value="1"/>
</dbReference>
<dbReference type="PANTHER" id="PTHR12835:SF5">
    <property type="entry name" value="BIOTIN--PROTEIN LIGASE"/>
    <property type="match status" value="1"/>
</dbReference>
<dbReference type="OrthoDB" id="9807064at2"/>
<evidence type="ECO:0000256" key="2">
    <source>
        <dbReference type="ARBA" id="ARBA00023267"/>
    </source>
</evidence>
<protein>
    <recommendedName>
        <fullName evidence="3">biotin--[biotin carboxyl-carrier protein] ligase</fullName>
        <ecNumber evidence="3">6.3.4.15</ecNumber>
    </recommendedName>
</protein>
<evidence type="ECO:0000256" key="4">
    <source>
        <dbReference type="ARBA" id="ARBA00047846"/>
    </source>
</evidence>
<evidence type="ECO:0000313" key="6">
    <source>
        <dbReference type="EMBL" id="CUQ67702.1"/>
    </source>
</evidence>
<proteinExistence type="predicted"/>
<dbReference type="InterPro" id="IPR045864">
    <property type="entry name" value="aa-tRNA-synth_II/BPL/LPL"/>
</dbReference>
<dbReference type="Gene3D" id="3.30.930.10">
    <property type="entry name" value="Bira Bifunctional Protein, Domain 2"/>
    <property type="match status" value="1"/>
</dbReference>
<evidence type="ECO:0000256" key="3">
    <source>
        <dbReference type="ARBA" id="ARBA00024227"/>
    </source>
</evidence>
<organism evidence="6 7">
    <name type="scientific">Candidatus Nitrospira inopinata</name>
    <dbReference type="NCBI Taxonomy" id="1715989"/>
    <lineage>
        <taxon>Bacteria</taxon>
        <taxon>Pseudomonadati</taxon>
        <taxon>Nitrospirota</taxon>
        <taxon>Nitrospiria</taxon>
        <taxon>Nitrospirales</taxon>
        <taxon>Nitrospiraceae</taxon>
        <taxon>Nitrospira</taxon>
    </lineage>
</organism>
<sequence length="279" mass="30425">MTSSAPLTLDDIRSTLATVQFGQRLYVHHEVPSTNSEAMALAQAGAEHGTVVVAESQSAGRGRLSRQWHSPAGANLYCSVIVKDEGRTVGDSEWLSWMPLASALAAAEAVQVTTSIPLSVKWPNDLLYQDRKVGGILCESLRTPIQGSIVVIGIGLNVNLPQKSFPEELRQTATSLFEISKNSIDRNRLLAQLLYELEQVVRELTIHGSSHLRPAYLNRCCTIGKRVRVILRAEQEIIGTAESISSDGALQVRPHFTAPTGSPHELIDVHAADIVHLRE</sequence>
<keyword evidence="7" id="KW-1185">Reference proteome</keyword>
<dbReference type="GO" id="GO:0005737">
    <property type="term" value="C:cytoplasm"/>
    <property type="evidence" value="ECO:0007669"/>
    <property type="project" value="TreeGrafter"/>
</dbReference>
<evidence type="ECO:0000259" key="5">
    <source>
        <dbReference type="PROSITE" id="PS51733"/>
    </source>
</evidence>
<evidence type="ECO:0000256" key="1">
    <source>
        <dbReference type="ARBA" id="ARBA00022598"/>
    </source>
</evidence>
<accession>A0A0S4KYQ3</accession>
<keyword evidence="2" id="KW-0092">Biotin</keyword>
<dbReference type="GO" id="GO:0004077">
    <property type="term" value="F:biotin--[biotin carboxyl-carrier protein] ligase activity"/>
    <property type="evidence" value="ECO:0007669"/>
    <property type="project" value="UniProtKB-EC"/>
</dbReference>
<dbReference type="CDD" id="cd16442">
    <property type="entry name" value="BPL"/>
    <property type="match status" value="1"/>
</dbReference>
<feature type="domain" description="BPL/LPL catalytic" evidence="5">
    <location>
        <begin position="10"/>
        <end position="205"/>
    </location>
</feature>
<dbReference type="RefSeq" id="WP_062486462.1">
    <property type="nucleotide sequence ID" value="NZ_LN885086.1"/>
</dbReference>
<dbReference type="AlphaFoldDB" id="A0A0S4KYQ3"/>
<dbReference type="Gene3D" id="2.30.30.100">
    <property type="match status" value="1"/>
</dbReference>
<name>A0A0S4KYQ3_9BACT</name>
<dbReference type="EMBL" id="LN885086">
    <property type="protein sequence ID" value="CUQ67702.1"/>
    <property type="molecule type" value="Genomic_DNA"/>
</dbReference>
<dbReference type="InterPro" id="IPR004143">
    <property type="entry name" value="BPL_LPL_catalytic"/>
</dbReference>
<dbReference type="STRING" id="1715989.NITINOP_2730"/>
<evidence type="ECO:0000313" key="7">
    <source>
        <dbReference type="Proteomes" id="UP000066284"/>
    </source>
</evidence>
<reference evidence="7" key="1">
    <citation type="submission" date="2015-09" db="EMBL/GenBank/DDBJ databases">
        <authorList>
            <person name="Daims H."/>
        </authorList>
    </citation>
    <scope>NUCLEOTIDE SEQUENCE [LARGE SCALE GENOMIC DNA]</scope>
</reference>
<dbReference type="KEGG" id="nio:NITINOP_2730"/>
<gene>
    <name evidence="6" type="ORF">NITINOP_2730</name>
</gene>
<dbReference type="InterPro" id="IPR004408">
    <property type="entry name" value="Biotin_CoA_COase_ligase"/>
</dbReference>
<dbReference type="PANTHER" id="PTHR12835">
    <property type="entry name" value="BIOTIN PROTEIN LIGASE"/>
    <property type="match status" value="1"/>
</dbReference>
<comment type="catalytic activity">
    <reaction evidence="4">
        <text>biotin + L-lysyl-[protein] + ATP = N(6)-biotinyl-L-lysyl-[protein] + AMP + diphosphate + H(+)</text>
        <dbReference type="Rhea" id="RHEA:11756"/>
        <dbReference type="Rhea" id="RHEA-COMP:9752"/>
        <dbReference type="Rhea" id="RHEA-COMP:10505"/>
        <dbReference type="ChEBI" id="CHEBI:15378"/>
        <dbReference type="ChEBI" id="CHEBI:29969"/>
        <dbReference type="ChEBI" id="CHEBI:30616"/>
        <dbReference type="ChEBI" id="CHEBI:33019"/>
        <dbReference type="ChEBI" id="CHEBI:57586"/>
        <dbReference type="ChEBI" id="CHEBI:83144"/>
        <dbReference type="ChEBI" id="CHEBI:456215"/>
        <dbReference type="EC" id="6.3.4.15"/>
    </reaction>
</comment>
<dbReference type="SUPFAM" id="SSF55681">
    <property type="entry name" value="Class II aaRS and biotin synthetases"/>
    <property type="match status" value="1"/>
</dbReference>
<dbReference type="Pfam" id="PF02237">
    <property type="entry name" value="BPL_C"/>
    <property type="match status" value="1"/>
</dbReference>
<dbReference type="NCBIfam" id="TIGR00121">
    <property type="entry name" value="birA_ligase"/>
    <property type="match status" value="1"/>
</dbReference>
<keyword evidence="1 6" id="KW-0436">Ligase</keyword>
<dbReference type="PROSITE" id="PS51733">
    <property type="entry name" value="BPL_LPL_CATALYTIC"/>
    <property type="match status" value="1"/>
</dbReference>
<dbReference type="Proteomes" id="UP000066284">
    <property type="component" value="Chromosome 1"/>
</dbReference>
<dbReference type="InterPro" id="IPR003142">
    <property type="entry name" value="BPL_C"/>
</dbReference>
<dbReference type="EC" id="6.3.4.15" evidence="3"/>